<keyword evidence="6" id="KW-1185">Reference proteome</keyword>
<dbReference type="Gene3D" id="3.30.1490.20">
    <property type="entry name" value="ATP-grasp fold, A domain"/>
    <property type="match status" value="1"/>
</dbReference>
<evidence type="ECO:0000256" key="3">
    <source>
        <dbReference type="PROSITE-ProRule" id="PRU00409"/>
    </source>
</evidence>
<organism evidence="5 6">
    <name type="scientific">Sphingomonas natans</name>
    <dbReference type="NCBI Taxonomy" id="3063330"/>
    <lineage>
        <taxon>Bacteria</taxon>
        <taxon>Pseudomonadati</taxon>
        <taxon>Pseudomonadota</taxon>
        <taxon>Alphaproteobacteria</taxon>
        <taxon>Sphingomonadales</taxon>
        <taxon>Sphingomonadaceae</taxon>
        <taxon>Sphingomonas</taxon>
    </lineage>
</organism>
<evidence type="ECO:0000313" key="5">
    <source>
        <dbReference type="EMBL" id="MDO6414973.1"/>
    </source>
</evidence>
<dbReference type="InterPro" id="IPR011095">
    <property type="entry name" value="Dala_Dala_lig_C"/>
</dbReference>
<dbReference type="PANTHER" id="PTHR23132:SF23">
    <property type="entry name" value="D-ALANINE--D-ALANINE LIGASE B"/>
    <property type="match status" value="1"/>
</dbReference>
<dbReference type="InterPro" id="IPR013815">
    <property type="entry name" value="ATP_grasp_subdomain_1"/>
</dbReference>
<evidence type="ECO:0000256" key="1">
    <source>
        <dbReference type="ARBA" id="ARBA00010871"/>
    </source>
</evidence>
<feature type="domain" description="ATP-grasp" evidence="4">
    <location>
        <begin position="124"/>
        <end position="327"/>
    </location>
</feature>
<name>A0ABT8YAW0_9SPHN</name>
<protein>
    <submittedName>
        <fullName evidence="5">Phosphoribosylglycinamide synthetase</fullName>
    </submittedName>
</protein>
<dbReference type="RefSeq" id="WP_303542615.1">
    <property type="nucleotide sequence ID" value="NZ_JAUOTP010000004.1"/>
</dbReference>
<dbReference type="InterPro" id="IPR011761">
    <property type="entry name" value="ATP-grasp"/>
</dbReference>
<dbReference type="Proteomes" id="UP001169764">
    <property type="component" value="Unassembled WGS sequence"/>
</dbReference>
<comment type="caution">
    <text evidence="5">The sequence shown here is derived from an EMBL/GenBank/DDBJ whole genome shotgun (WGS) entry which is preliminary data.</text>
</comment>
<dbReference type="EMBL" id="JAUOTP010000004">
    <property type="protein sequence ID" value="MDO6414973.1"/>
    <property type="molecule type" value="Genomic_DNA"/>
</dbReference>
<proteinExistence type="inferred from homology"/>
<accession>A0ABT8YAW0</accession>
<reference evidence="5" key="1">
    <citation type="submission" date="2023-07" db="EMBL/GenBank/DDBJ databases">
        <authorList>
            <person name="Kim M."/>
        </authorList>
    </citation>
    <scope>NUCLEOTIDE SEQUENCE</scope>
    <source>
        <strain evidence="5">BIUV-7</strain>
    </source>
</reference>
<gene>
    <name evidence="5" type="ORF">Q4F19_11330</name>
</gene>
<evidence type="ECO:0000259" key="4">
    <source>
        <dbReference type="PROSITE" id="PS50975"/>
    </source>
</evidence>
<dbReference type="SUPFAM" id="SSF56059">
    <property type="entry name" value="Glutathione synthetase ATP-binding domain-like"/>
    <property type="match status" value="1"/>
</dbReference>
<sequence>MTRSLIKPRPLSISKKAKARLRILYIAKHALSRGDADGEDGTHATYHAEIRDVLTGIGLNLSVADSYEALFGPVDADFVFPLLNRGGFLNSEMMLPLLCNRLGLPYLGGSPIVRGLSDDKHLTKTVARARGLKTADWAIYRRMMPIKQDRCPRALSYVVKPNASSASWGVSRAYEWQDVRDAVAAIHADGHDAIVEPFITGHDIEVSVITVDGKPVILPTMIVEQEDPSLLRSYAEKRNLVDGQAYAIQPFNDHARLAEIEAATRALLPEYMPFDYGRFEFRLDVTTGAVHFLEVNLNCNLWSRKTIAMAARLGGWSHAELIETIVAESLHRHGLIEARKPKTLLPVWQAGALDDQRALAS</sequence>
<dbReference type="Pfam" id="PF07478">
    <property type="entry name" value="Dala_Dala_lig_C"/>
    <property type="match status" value="1"/>
</dbReference>
<evidence type="ECO:0000256" key="2">
    <source>
        <dbReference type="ARBA" id="ARBA00022598"/>
    </source>
</evidence>
<keyword evidence="3" id="KW-0547">Nucleotide-binding</keyword>
<evidence type="ECO:0000313" key="6">
    <source>
        <dbReference type="Proteomes" id="UP001169764"/>
    </source>
</evidence>
<keyword evidence="2" id="KW-0436">Ligase</keyword>
<keyword evidence="3" id="KW-0067">ATP-binding</keyword>
<comment type="similarity">
    <text evidence="1">Belongs to the D-alanine--D-alanine ligase family.</text>
</comment>
<dbReference type="PROSITE" id="PS50975">
    <property type="entry name" value="ATP_GRASP"/>
    <property type="match status" value="1"/>
</dbReference>
<dbReference type="PANTHER" id="PTHR23132">
    <property type="entry name" value="D-ALANINE--D-ALANINE LIGASE"/>
    <property type="match status" value="1"/>
</dbReference>
<dbReference type="Gene3D" id="3.30.470.20">
    <property type="entry name" value="ATP-grasp fold, B domain"/>
    <property type="match status" value="1"/>
</dbReference>